<comment type="similarity">
    <text evidence="2">Belongs to the SUA5 family.</text>
</comment>
<keyword evidence="6" id="KW-0808">Transferase</keyword>
<evidence type="ECO:0000256" key="6">
    <source>
        <dbReference type="ARBA" id="ARBA00022679"/>
    </source>
</evidence>
<keyword evidence="10" id="KW-1185">Reference proteome</keyword>
<evidence type="ECO:0000256" key="4">
    <source>
        <dbReference type="ARBA" id="ARBA00015492"/>
    </source>
</evidence>
<reference evidence="9 10" key="1">
    <citation type="submission" date="2022-05" db="EMBL/GenBank/DDBJ databases">
        <authorList>
            <consortium name="Genoscope - CEA"/>
            <person name="William W."/>
        </authorList>
    </citation>
    <scope>NUCLEOTIDE SEQUENCE [LARGE SCALE GENOMIC DNA]</scope>
</reference>
<protein>
    <recommendedName>
        <fullName evidence="4">Threonylcarbamoyl-AMP synthase</fullName>
        <ecNumber evidence="3">2.7.7.87</ecNumber>
    </recommendedName>
</protein>
<dbReference type="PROSITE" id="PS51163">
    <property type="entry name" value="YRDC"/>
    <property type="match status" value="1"/>
</dbReference>
<evidence type="ECO:0000313" key="10">
    <source>
        <dbReference type="Proteomes" id="UP001159405"/>
    </source>
</evidence>
<dbReference type="InterPro" id="IPR006070">
    <property type="entry name" value="Sua5-like_dom"/>
</dbReference>
<comment type="catalytic activity">
    <reaction evidence="7">
        <text>L-threonine + hydrogencarbonate + ATP = L-threonylcarbamoyladenylate + diphosphate + H2O</text>
        <dbReference type="Rhea" id="RHEA:36407"/>
        <dbReference type="ChEBI" id="CHEBI:15377"/>
        <dbReference type="ChEBI" id="CHEBI:17544"/>
        <dbReference type="ChEBI" id="CHEBI:30616"/>
        <dbReference type="ChEBI" id="CHEBI:33019"/>
        <dbReference type="ChEBI" id="CHEBI:57926"/>
        <dbReference type="ChEBI" id="CHEBI:73682"/>
        <dbReference type="EC" id="2.7.7.87"/>
    </reaction>
</comment>
<comment type="caution">
    <text evidence="9">The sequence shown here is derived from an EMBL/GenBank/DDBJ whole genome shotgun (WGS) entry which is preliminary data.</text>
</comment>
<evidence type="ECO:0000259" key="8">
    <source>
        <dbReference type="PROSITE" id="PS51163"/>
    </source>
</evidence>
<dbReference type="Proteomes" id="UP001159405">
    <property type="component" value="Unassembled WGS sequence"/>
</dbReference>
<dbReference type="PANTHER" id="PTHR17490">
    <property type="entry name" value="SUA5"/>
    <property type="match status" value="1"/>
</dbReference>
<evidence type="ECO:0000313" key="9">
    <source>
        <dbReference type="EMBL" id="CAH3032632.1"/>
    </source>
</evidence>
<dbReference type="EC" id="2.7.7.87" evidence="3"/>
<accession>A0ABN8MR89</accession>
<evidence type="ECO:0000256" key="3">
    <source>
        <dbReference type="ARBA" id="ARBA00012584"/>
    </source>
</evidence>
<dbReference type="EMBL" id="CALNXK010000001">
    <property type="protein sequence ID" value="CAH3032632.1"/>
    <property type="molecule type" value="Genomic_DNA"/>
</dbReference>
<dbReference type="NCBIfam" id="TIGR00057">
    <property type="entry name" value="L-threonylcarbamoyladenylate synthase"/>
    <property type="match status" value="1"/>
</dbReference>
<name>A0ABN8MR89_9CNID</name>
<organism evidence="9 10">
    <name type="scientific">Porites lobata</name>
    <dbReference type="NCBI Taxonomy" id="104759"/>
    <lineage>
        <taxon>Eukaryota</taxon>
        <taxon>Metazoa</taxon>
        <taxon>Cnidaria</taxon>
        <taxon>Anthozoa</taxon>
        <taxon>Hexacorallia</taxon>
        <taxon>Scleractinia</taxon>
        <taxon>Fungiina</taxon>
        <taxon>Poritidae</taxon>
        <taxon>Porites</taxon>
    </lineage>
</organism>
<dbReference type="InterPro" id="IPR050156">
    <property type="entry name" value="TC-AMP_synthase_SUA5"/>
</dbReference>
<dbReference type="SUPFAM" id="SSF55821">
    <property type="entry name" value="YrdC/RibB"/>
    <property type="match status" value="1"/>
</dbReference>
<dbReference type="InterPro" id="IPR017945">
    <property type="entry name" value="DHBP_synth_RibB-like_a/b_dom"/>
</dbReference>
<comment type="subcellular location">
    <subcellularLocation>
        <location evidence="1">Cytoplasm</location>
    </subcellularLocation>
</comment>
<evidence type="ECO:0000256" key="5">
    <source>
        <dbReference type="ARBA" id="ARBA00022490"/>
    </source>
</evidence>
<evidence type="ECO:0000256" key="1">
    <source>
        <dbReference type="ARBA" id="ARBA00004496"/>
    </source>
</evidence>
<keyword evidence="5" id="KW-0963">Cytoplasm</keyword>
<dbReference type="Gene3D" id="3.90.870.10">
    <property type="entry name" value="DHBP synthase"/>
    <property type="match status" value="1"/>
</dbReference>
<gene>
    <name evidence="9" type="ORF">PLOB_00000114</name>
</gene>
<dbReference type="PANTHER" id="PTHR17490:SF10">
    <property type="entry name" value="THREONYLCARBAMOYL-AMP SYNTHASE"/>
    <property type="match status" value="1"/>
</dbReference>
<evidence type="ECO:0000256" key="7">
    <source>
        <dbReference type="ARBA" id="ARBA00048366"/>
    </source>
</evidence>
<sequence>MNSSVQILKLSPINQSRSQDNDSTQQSILNVAVTSLKGGNVIALPTDTIYGVAALAQSTKAVNKLYEIKKRHEEKPVAICVGRLEDVHKWGKVTISPEALQDLLPGPVTLVFERTDELNPGLNPTTRLVGIRIPDHDFVRQLCLACDEPLALTSANVSTVGQSSLKIEEFKDIWSNLDLILDGGVIGLTEQCRKGSTVVNLSVPGKFTIIREGRYWFTSSSIIVFCLFSSAYNQTVNVLSEKYGLEDCSS</sequence>
<dbReference type="Pfam" id="PF01300">
    <property type="entry name" value="Sua5_yciO_yrdC"/>
    <property type="match status" value="1"/>
</dbReference>
<proteinExistence type="inferred from homology"/>
<feature type="domain" description="YrdC-like" evidence="8">
    <location>
        <begin position="26"/>
        <end position="215"/>
    </location>
</feature>
<evidence type="ECO:0000256" key="2">
    <source>
        <dbReference type="ARBA" id="ARBA00007663"/>
    </source>
</evidence>